<dbReference type="Gene3D" id="3.60.21.70">
    <property type="entry name" value="PhoD-like phosphatase"/>
    <property type="match status" value="1"/>
</dbReference>
<dbReference type="EMBL" id="CADCVH010000030">
    <property type="protein sequence ID" value="CAA9450924.1"/>
    <property type="molecule type" value="Genomic_DNA"/>
</dbReference>
<dbReference type="PANTHER" id="PTHR37031:SF2">
    <property type="entry name" value="PHOD-LIKE PHOSPHATASE METALLOPHOSPHATASE DOMAIN-CONTAINING PROTEIN"/>
    <property type="match status" value="1"/>
</dbReference>
<reference evidence="3" key="1">
    <citation type="submission" date="2020-02" db="EMBL/GenBank/DDBJ databases">
        <authorList>
            <person name="Meier V. D."/>
        </authorList>
    </citation>
    <scope>NUCLEOTIDE SEQUENCE</scope>
    <source>
        <strain evidence="3">AVDCRST_MAG02</strain>
    </source>
</reference>
<dbReference type="InterPro" id="IPR029052">
    <property type="entry name" value="Metallo-depent_PP-like"/>
</dbReference>
<dbReference type="AlphaFoldDB" id="A0A6J4QPE0"/>
<dbReference type="InterPro" id="IPR056702">
    <property type="entry name" value="DUF7800"/>
</dbReference>
<dbReference type="SUPFAM" id="SSF56300">
    <property type="entry name" value="Metallo-dependent phosphatases"/>
    <property type="match status" value="1"/>
</dbReference>
<feature type="domain" description="PhoD-like phosphatase metallophosphatase" evidence="1">
    <location>
        <begin position="130"/>
        <end position="468"/>
    </location>
</feature>
<proteinExistence type="predicted"/>
<dbReference type="InterPro" id="IPR018946">
    <property type="entry name" value="PhoD-like_MPP"/>
</dbReference>
<feature type="domain" description="DUF7800" evidence="2">
    <location>
        <begin position="3"/>
        <end position="90"/>
    </location>
</feature>
<evidence type="ECO:0000259" key="1">
    <source>
        <dbReference type="Pfam" id="PF09423"/>
    </source>
</evidence>
<dbReference type="Pfam" id="PF09423">
    <property type="entry name" value="PhoD"/>
    <property type="match status" value="1"/>
</dbReference>
<name>A0A6J4QPE0_9ACTN</name>
<evidence type="ECO:0000259" key="2">
    <source>
        <dbReference type="Pfam" id="PF25077"/>
    </source>
</evidence>
<sequence>MTPKLILGPLLRYAGETDATIWVETDAPCEVEVTADGLPHRSPTFTVEGHHYALVRVTGLHPASFYEYSVGLDGETVWPEANPDFPPSTIKTTGSDGELLLAYGSCRVAVPHEPPYTLGRGTVRRGGLGGQRYERDALFALAHEMMDGPRDGWPDALLMLGDQIYADEPSPGTLDFIRSRRDPEDPPGVADFEEYTRLYRDAWGHPTMRWLLSTVPSAMIFDDHDVHDDWNTSKAWVDMIRAKPWWDERIVGAFSSYWIYQHLGNLSPEDLEDNDLFHRVREADDPTRVLREFAYKADRQVEGTRWSFHRDFGNVRLIVADSRAGRVLTPGKRSMLDAREWEWLREMATGDFDHLLLGTSMPFLLSRGFHHLEAASEAICDGALGRPAARFGEFLRQHVDLEHWPAFHASFTDLASLLRSVAAGERSSGEAPASVVVLSGDVHHGYLAEAKFDDVTHNPVYQAVGSPLRNPLGTPERLFMRAGWSGPVERFGKWLARLSGVTEPPIRWRLSHKTPWFDNHISTIKLRDRHAVLKVEKTTPEDAGEPHLETILEHELA</sequence>
<organism evidence="3">
    <name type="scientific">uncultured Rubrobacteraceae bacterium</name>
    <dbReference type="NCBI Taxonomy" id="349277"/>
    <lineage>
        <taxon>Bacteria</taxon>
        <taxon>Bacillati</taxon>
        <taxon>Actinomycetota</taxon>
        <taxon>Rubrobacteria</taxon>
        <taxon>Rubrobacterales</taxon>
        <taxon>Rubrobacteraceae</taxon>
        <taxon>environmental samples</taxon>
    </lineage>
</organism>
<dbReference type="Pfam" id="PF25077">
    <property type="entry name" value="DUF7800"/>
    <property type="match status" value="1"/>
</dbReference>
<accession>A0A6J4QPE0</accession>
<gene>
    <name evidence="3" type="ORF">AVDCRST_MAG02-896</name>
</gene>
<evidence type="ECO:0000313" key="3">
    <source>
        <dbReference type="EMBL" id="CAA9450924.1"/>
    </source>
</evidence>
<protein>
    <submittedName>
        <fullName evidence="3">Phosphodiesterase/alkaline phosphatase D</fullName>
    </submittedName>
</protein>
<dbReference type="InterPro" id="IPR038607">
    <property type="entry name" value="PhoD-like_sf"/>
</dbReference>
<dbReference type="PANTHER" id="PTHR37031">
    <property type="entry name" value="METALLOPHOSPHATASE BINDING DOMAIN PROTEIN"/>
    <property type="match status" value="1"/>
</dbReference>
<dbReference type="CDD" id="cd07389">
    <property type="entry name" value="MPP_PhoD"/>
    <property type="match status" value="1"/>
</dbReference>